<dbReference type="RefSeq" id="WP_079940382.1">
    <property type="nucleotide sequence ID" value="NZ_CP019655.1"/>
</dbReference>
<proteinExistence type="predicted"/>
<organism evidence="1 2">
    <name type="scientific">Paenibacillus larvae subsp. larvae</name>
    <dbReference type="NCBI Taxonomy" id="147375"/>
    <lineage>
        <taxon>Bacteria</taxon>
        <taxon>Bacillati</taxon>
        <taxon>Bacillota</taxon>
        <taxon>Bacilli</taxon>
        <taxon>Bacillales</taxon>
        <taxon>Paenibacillaceae</taxon>
        <taxon>Paenibacillus</taxon>
    </lineage>
</organism>
<gene>
    <name evidence="1" type="ORF">ERICIII_03593</name>
</gene>
<sequence>MNVKEITERLEIIADVESLKTINSIYSDRSDSFVSVNNVEALRQASALLNPKPIPYKEWHEGHGDVLWWVFPIVEPPYSGSPIDEDWPGYHTHWTPFICPEEPEEAEQG</sequence>
<evidence type="ECO:0000313" key="2">
    <source>
        <dbReference type="Proteomes" id="UP000239833"/>
    </source>
</evidence>
<dbReference type="AlphaFoldDB" id="A0A2L1U435"/>
<dbReference type="Proteomes" id="UP000239833">
    <property type="component" value="Chromosome"/>
</dbReference>
<dbReference type="STRING" id="147375.BXP28_10470"/>
<dbReference type="EMBL" id="CP019655">
    <property type="protein sequence ID" value="AVF27703.1"/>
    <property type="molecule type" value="Genomic_DNA"/>
</dbReference>
<evidence type="ECO:0008006" key="3">
    <source>
        <dbReference type="Google" id="ProtNLM"/>
    </source>
</evidence>
<name>A0A2L1U435_9BACL</name>
<reference evidence="2" key="1">
    <citation type="submission" date="2017-02" db="EMBL/GenBank/DDBJ databases">
        <title>Delineation of Paenibacillus larvae strains originating from foulbrood outbreaks.</title>
        <authorList>
            <person name="Beims H."/>
            <person name="Bunk B."/>
            <person name="Sproeer C."/>
            <person name="Mohr K.I."/>
            <person name="Pradella S."/>
            <person name="Guenther G."/>
            <person name="Rohde M."/>
            <person name="von der Ohe W."/>
            <person name="Steinert M."/>
        </authorList>
    </citation>
    <scope>NUCLEOTIDE SEQUENCE [LARGE SCALE GENOMIC DNA]</scope>
    <source>
        <strain evidence="2">Eric_III</strain>
    </source>
</reference>
<accession>A0A2L1U435</accession>
<protein>
    <recommendedName>
        <fullName evidence="3">DUF551 domain-containing protein</fullName>
    </recommendedName>
</protein>
<evidence type="ECO:0000313" key="1">
    <source>
        <dbReference type="EMBL" id="AVF27703.1"/>
    </source>
</evidence>